<dbReference type="InterPro" id="IPR010280">
    <property type="entry name" value="U5_MeTrfase_fam"/>
</dbReference>
<evidence type="ECO:0000313" key="9">
    <source>
        <dbReference type="Proteomes" id="UP000054166"/>
    </source>
</evidence>
<feature type="active site" evidence="5">
    <location>
        <position position="537"/>
    </location>
</feature>
<dbReference type="FunCoup" id="A0A0C3FB50">
    <property type="interactions" value="105"/>
</dbReference>
<dbReference type="PROSITE" id="PS01231">
    <property type="entry name" value="TRMA_2"/>
    <property type="match status" value="1"/>
</dbReference>
<dbReference type="SUPFAM" id="SSF50249">
    <property type="entry name" value="Nucleic acid-binding proteins"/>
    <property type="match status" value="1"/>
</dbReference>
<feature type="binding site" evidence="4">
    <location>
        <position position="402"/>
    </location>
    <ligand>
        <name>S-adenosyl-L-methionine</name>
        <dbReference type="ChEBI" id="CHEBI:59789"/>
    </ligand>
</feature>
<dbReference type="GO" id="GO:0030697">
    <property type="term" value="F:tRNA (uracil(54)-C5)-methyltransferase activity, S-adenosyl methionine-dependent"/>
    <property type="evidence" value="ECO:0007669"/>
    <property type="project" value="InterPro"/>
</dbReference>
<dbReference type="PANTHER" id="PTHR11061:SF30">
    <property type="entry name" value="TRNA (URACIL(54)-C(5))-METHYLTRANSFERASE"/>
    <property type="match status" value="1"/>
</dbReference>
<dbReference type="InterPro" id="IPR029063">
    <property type="entry name" value="SAM-dependent_MTases_sf"/>
</dbReference>
<dbReference type="Proteomes" id="UP000054166">
    <property type="component" value="Unassembled WGS sequence"/>
</dbReference>
<dbReference type="InParanoid" id="A0A0C3FB50"/>
<dbReference type="OrthoDB" id="10250660at2759"/>
<dbReference type="InterPro" id="IPR012340">
    <property type="entry name" value="NA-bd_OB-fold"/>
</dbReference>
<feature type="region of interest" description="Disordered" evidence="6">
    <location>
        <begin position="1"/>
        <end position="32"/>
    </location>
</feature>
<feature type="active site" description="Nucleophile" evidence="4">
    <location>
        <position position="537"/>
    </location>
</feature>
<evidence type="ECO:0000256" key="5">
    <source>
        <dbReference type="PROSITE-ProRule" id="PRU10015"/>
    </source>
</evidence>
<keyword evidence="2 4" id="KW-0808">Transferase</keyword>
<sequence>MDDAPRTGQTRVKPDSRSSSPIGKKPRLETPLDTTTRRITENLIASTTPKKSFKKEARKARRKGLHVLPEPFSTEDVLWRDVASILGQAIVDRAVDEDIEWKSPFALKEEVELTVHSLSSNGEGLAIAPAPRHNWIVVVPLCLPGERIRARVYRHSRLHSVADLVSVEEPNNDLRDSSRIKCKYFGQCAGCQYQMLSYDTQLDLKRTVVVKAYRNFSGAFFTSYPTSFAQLNVDVPESSMPPILGTVGSPLQYGYRTKITPHFDAPPKKFQKAGPPTTARTEKITQPEWLKIGFNHVGKRDVMDIEDCPIATPVLNKAYGPMREDIIKNIYSYKKGVSLVLRDSIDVSAANSERTNPLAATETEDNTSVPCEKQVCVSDHRAIVRERVGHMLFEYPGGSFFQNNNSVLVPLTDYVRNAIFPSATAASPSERPTHLVDAYCGAGLFAITLSPYFDTIAGIELSLDSIKFATRNARLNDVPEGKCTFRAGDAADIFAAVSEFPPDHTALIIDPPRKGCDENFINQLLTFRANTVVYVSCNVHTQARDVGMILKRSEHEADQNGLKKYVLESLRGFDLFPQTAHVESVAVLRLHQPSD</sequence>
<gene>
    <name evidence="8" type="ORF">PILCRDRAFT_8542</name>
</gene>
<reference evidence="9" key="2">
    <citation type="submission" date="2015-01" db="EMBL/GenBank/DDBJ databases">
        <title>Evolutionary Origins and Diversification of the Mycorrhizal Mutualists.</title>
        <authorList>
            <consortium name="DOE Joint Genome Institute"/>
            <consortium name="Mycorrhizal Genomics Consortium"/>
            <person name="Kohler A."/>
            <person name="Kuo A."/>
            <person name="Nagy L.G."/>
            <person name="Floudas D."/>
            <person name="Copeland A."/>
            <person name="Barry K.W."/>
            <person name="Cichocki N."/>
            <person name="Veneault-Fourrey C."/>
            <person name="LaButti K."/>
            <person name="Lindquist E.A."/>
            <person name="Lipzen A."/>
            <person name="Lundell T."/>
            <person name="Morin E."/>
            <person name="Murat C."/>
            <person name="Riley R."/>
            <person name="Ohm R."/>
            <person name="Sun H."/>
            <person name="Tunlid A."/>
            <person name="Henrissat B."/>
            <person name="Grigoriev I.V."/>
            <person name="Hibbett D.S."/>
            <person name="Martin F."/>
        </authorList>
    </citation>
    <scope>NUCLEOTIDE SEQUENCE [LARGE SCALE GENOMIC DNA]</scope>
    <source>
        <strain evidence="9">F 1598</strain>
    </source>
</reference>
<evidence type="ECO:0000256" key="2">
    <source>
        <dbReference type="ARBA" id="ARBA00022679"/>
    </source>
</evidence>
<protein>
    <recommendedName>
        <fullName evidence="7">TRAM domain-containing protein</fullName>
    </recommendedName>
</protein>
<feature type="binding site" evidence="4">
    <location>
        <position position="510"/>
    </location>
    <ligand>
        <name>S-adenosyl-L-methionine</name>
        <dbReference type="ChEBI" id="CHEBI:59789"/>
    </ligand>
</feature>
<proteinExistence type="inferred from homology"/>
<dbReference type="PROSITE" id="PS51687">
    <property type="entry name" value="SAM_MT_RNA_M5U"/>
    <property type="match status" value="1"/>
</dbReference>
<keyword evidence="3 4" id="KW-0949">S-adenosyl-L-methionine</keyword>
<feature type="domain" description="TRAM" evidence="7">
    <location>
        <begin position="104"/>
        <end position="166"/>
    </location>
</feature>
<evidence type="ECO:0000256" key="1">
    <source>
        <dbReference type="ARBA" id="ARBA00022603"/>
    </source>
</evidence>
<dbReference type="InterPro" id="IPR030390">
    <property type="entry name" value="MeTrfase_TrmA_AS"/>
</dbReference>
<dbReference type="FunFam" id="2.40.50.140:FF:000201">
    <property type="entry name" value="TRM2p tRNA methyltransferase"/>
    <property type="match status" value="1"/>
</dbReference>
<comment type="similarity">
    <text evidence="4">Belongs to the class I-like SAM-binding methyltransferase superfamily. RNA M5U methyltransferase family.</text>
</comment>
<evidence type="ECO:0000256" key="3">
    <source>
        <dbReference type="ARBA" id="ARBA00022691"/>
    </source>
</evidence>
<dbReference type="EMBL" id="KN832997">
    <property type="protein sequence ID" value="KIM81895.1"/>
    <property type="molecule type" value="Genomic_DNA"/>
</dbReference>
<organism evidence="8 9">
    <name type="scientific">Piloderma croceum (strain F 1598)</name>
    <dbReference type="NCBI Taxonomy" id="765440"/>
    <lineage>
        <taxon>Eukaryota</taxon>
        <taxon>Fungi</taxon>
        <taxon>Dikarya</taxon>
        <taxon>Basidiomycota</taxon>
        <taxon>Agaricomycotina</taxon>
        <taxon>Agaricomycetes</taxon>
        <taxon>Agaricomycetidae</taxon>
        <taxon>Atheliales</taxon>
        <taxon>Atheliaceae</taxon>
        <taxon>Piloderma</taxon>
    </lineage>
</organism>
<dbReference type="PANTHER" id="PTHR11061">
    <property type="entry name" value="RNA M5U METHYLTRANSFERASE"/>
    <property type="match status" value="1"/>
</dbReference>
<dbReference type="GO" id="GO:0009451">
    <property type="term" value="P:RNA modification"/>
    <property type="evidence" value="ECO:0007669"/>
    <property type="project" value="UniProtKB-ARBA"/>
</dbReference>
<dbReference type="HOGENOM" id="CLU_014689_3_1_1"/>
<accession>A0A0C3FB50</accession>
<dbReference type="SUPFAM" id="SSF53335">
    <property type="entry name" value="S-adenosyl-L-methionine-dependent methyltransferases"/>
    <property type="match status" value="1"/>
</dbReference>
<feature type="binding site" evidence="4">
    <location>
        <position position="439"/>
    </location>
    <ligand>
        <name>S-adenosyl-L-methionine</name>
        <dbReference type="ChEBI" id="CHEBI:59789"/>
    </ligand>
</feature>
<dbReference type="InterPro" id="IPR030391">
    <property type="entry name" value="MeTrfase_TrmA_CS"/>
</dbReference>
<dbReference type="PROSITE" id="PS01230">
    <property type="entry name" value="TRMA_1"/>
    <property type="match status" value="1"/>
</dbReference>
<feature type="binding site" evidence="4">
    <location>
        <position position="460"/>
    </location>
    <ligand>
        <name>S-adenosyl-L-methionine</name>
        <dbReference type="ChEBI" id="CHEBI:59789"/>
    </ligand>
</feature>
<dbReference type="InterPro" id="IPR025795">
    <property type="entry name" value="tRNA_(uracil-5-)_MeTrfase"/>
</dbReference>
<dbReference type="PROSITE" id="PS50926">
    <property type="entry name" value="TRAM"/>
    <property type="match status" value="1"/>
</dbReference>
<dbReference type="AlphaFoldDB" id="A0A0C3FB50"/>
<dbReference type="Gene3D" id="2.40.50.140">
    <property type="entry name" value="Nucleic acid-binding proteins"/>
    <property type="match status" value="1"/>
</dbReference>
<dbReference type="Pfam" id="PF05958">
    <property type="entry name" value="tRNA_U5-meth_tr"/>
    <property type="match status" value="1"/>
</dbReference>
<dbReference type="PROSITE" id="PS51622">
    <property type="entry name" value="SAM_MT_RNA_M5U_2"/>
    <property type="match status" value="1"/>
</dbReference>
<name>A0A0C3FB50_PILCF</name>
<dbReference type="GO" id="GO:0032259">
    <property type="term" value="P:methylation"/>
    <property type="evidence" value="ECO:0007669"/>
    <property type="project" value="UniProtKB-KW"/>
</dbReference>
<evidence type="ECO:0000256" key="6">
    <source>
        <dbReference type="SAM" id="MobiDB-lite"/>
    </source>
</evidence>
<keyword evidence="9" id="KW-1185">Reference proteome</keyword>
<dbReference type="InterPro" id="IPR002792">
    <property type="entry name" value="TRAM_dom"/>
</dbReference>
<evidence type="ECO:0000256" key="4">
    <source>
        <dbReference type="PROSITE-ProRule" id="PRU01024"/>
    </source>
</evidence>
<dbReference type="Gene3D" id="3.40.50.150">
    <property type="entry name" value="Vaccinia Virus protein VP39"/>
    <property type="match status" value="2"/>
</dbReference>
<evidence type="ECO:0000313" key="8">
    <source>
        <dbReference type="EMBL" id="KIM81895.1"/>
    </source>
</evidence>
<dbReference type="GO" id="GO:0008033">
    <property type="term" value="P:tRNA processing"/>
    <property type="evidence" value="ECO:0007669"/>
    <property type="project" value="InterPro"/>
</dbReference>
<keyword evidence="1 4" id="KW-0489">Methyltransferase</keyword>
<reference evidence="8 9" key="1">
    <citation type="submission" date="2014-04" db="EMBL/GenBank/DDBJ databases">
        <authorList>
            <consortium name="DOE Joint Genome Institute"/>
            <person name="Kuo A."/>
            <person name="Tarkka M."/>
            <person name="Buscot F."/>
            <person name="Kohler A."/>
            <person name="Nagy L.G."/>
            <person name="Floudas D."/>
            <person name="Copeland A."/>
            <person name="Barry K.W."/>
            <person name="Cichocki N."/>
            <person name="Veneault-Fourrey C."/>
            <person name="LaButti K."/>
            <person name="Lindquist E.A."/>
            <person name="Lipzen A."/>
            <person name="Lundell T."/>
            <person name="Morin E."/>
            <person name="Murat C."/>
            <person name="Sun H."/>
            <person name="Tunlid A."/>
            <person name="Henrissat B."/>
            <person name="Grigoriev I.V."/>
            <person name="Hibbett D.S."/>
            <person name="Martin F."/>
            <person name="Nordberg H.P."/>
            <person name="Cantor M.N."/>
            <person name="Hua S.X."/>
        </authorList>
    </citation>
    <scope>NUCLEOTIDE SEQUENCE [LARGE SCALE GENOMIC DNA]</scope>
    <source>
        <strain evidence="8 9">F 1598</strain>
    </source>
</reference>
<evidence type="ECO:0000259" key="7">
    <source>
        <dbReference type="PROSITE" id="PS50926"/>
    </source>
</evidence>
<dbReference type="STRING" id="765440.A0A0C3FB50"/>